<keyword evidence="1" id="KW-1133">Transmembrane helix</keyword>
<evidence type="ECO:0000256" key="1">
    <source>
        <dbReference type="SAM" id="Phobius"/>
    </source>
</evidence>
<protein>
    <submittedName>
        <fullName evidence="2">TIGR04222 domain-containing membrane protein</fullName>
    </submittedName>
</protein>
<feature type="transmembrane region" description="Helical" evidence="1">
    <location>
        <begin position="182"/>
        <end position="200"/>
    </location>
</feature>
<sequence length="305" mass="31094">MVQWTVAAAPAPETWGISGPAFLAGYLLAAVAALVFGFARRAAVLRATDPHWPPAAPLRPTETAMLVDDRRPVLAGLAQLRGHQLIDSTGRPVRTPTETEQRQLDPVSGTLFTHLFGTKQPRVSEMVLATGTAVRGLRDSLIARGYLSGDTQRKALWTARIPLLGVLVLGFARLLSSSGHPVGFLIVAMIVCAVFTWVVGRSTRLTRRGREALAVTTASNRHLRPANAPAYSAYGPDSAALAVALFGGMALWGLDPALAGAAEIAAGGGSGGSSCGSDSSCGSGDSGGSSCGSSCGGGCGGGCGG</sequence>
<dbReference type="Proteomes" id="UP000267164">
    <property type="component" value="Chromosome"/>
</dbReference>
<reference evidence="2 3" key="1">
    <citation type="submission" date="2018-09" db="EMBL/GenBank/DDBJ databases">
        <title>Nocardia yunnanensis sp. nov., an actinomycete isolated from a soil sample.</title>
        <authorList>
            <person name="Zhang J."/>
        </authorList>
    </citation>
    <scope>NUCLEOTIDE SEQUENCE [LARGE SCALE GENOMIC DNA]</scope>
    <source>
        <strain evidence="2 3">CFHS0054</strain>
    </source>
</reference>
<keyword evidence="3" id="KW-1185">Reference proteome</keyword>
<dbReference type="OrthoDB" id="4475641at2"/>
<evidence type="ECO:0000313" key="2">
    <source>
        <dbReference type="EMBL" id="AYF76022.1"/>
    </source>
</evidence>
<dbReference type="InterPro" id="IPR026467">
    <property type="entry name" value="Ser/Gly_Cys_C_dom"/>
</dbReference>
<name>A0A386ZDS4_9NOCA</name>
<keyword evidence="1" id="KW-0812">Transmembrane</keyword>
<dbReference type="AlphaFoldDB" id="A0A386ZDS4"/>
<evidence type="ECO:0000313" key="3">
    <source>
        <dbReference type="Proteomes" id="UP000267164"/>
    </source>
</evidence>
<keyword evidence="1" id="KW-0472">Membrane</keyword>
<feature type="transmembrane region" description="Helical" evidence="1">
    <location>
        <begin position="20"/>
        <end position="39"/>
    </location>
</feature>
<gene>
    <name evidence="2" type="ORF">D7D52_21725</name>
</gene>
<proteinExistence type="predicted"/>
<dbReference type="NCBIfam" id="TIGR04222">
    <property type="entry name" value="near_uncomplex"/>
    <property type="match status" value="1"/>
</dbReference>
<organism evidence="2 3">
    <name type="scientific">Nocardia yunnanensis</name>
    <dbReference type="NCBI Taxonomy" id="2382165"/>
    <lineage>
        <taxon>Bacteria</taxon>
        <taxon>Bacillati</taxon>
        <taxon>Actinomycetota</taxon>
        <taxon>Actinomycetes</taxon>
        <taxon>Mycobacteriales</taxon>
        <taxon>Nocardiaceae</taxon>
        <taxon>Nocardia</taxon>
    </lineage>
</organism>
<feature type="transmembrane region" description="Helical" evidence="1">
    <location>
        <begin position="157"/>
        <end position="176"/>
    </location>
</feature>
<accession>A0A386ZDS4</accession>
<dbReference type="KEGG" id="nyu:D7D52_21725"/>
<dbReference type="EMBL" id="CP032568">
    <property type="protein sequence ID" value="AYF76022.1"/>
    <property type="molecule type" value="Genomic_DNA"/>
</dbReference>
<dbReference type="RefSeq" id="WP_120739122.1">
    <property type="nucleotide sequence ID" value="NZ_CP032568.1"/>
</dbReference>